<keyword evidence="1" id="KW-0812">Transmembrane</keyword>
<proteinExistence type="predicted"/>
<evidence type="ECO:0000313" key="2">
    <source>
        <dbReference type="EMBL" id="ORD99428.1"/>
    </source>
</evidence>
<dbReference type="VEuPathDB" id="MicrosporidiaDB:A0H76_887"/>
<dbReference type="AlphaFoldDB" id="A0A1X0QI28"/>
<keyword evidence="1" id="KW-1133">Transmembrane helix</keyword>
<accession>A0A1X0QI28</accession>
<reference evidence="2 3" key="1">
    <citation type="journal article" date="2017" name="Environ. Microbiol.">
        <title>Decay of the glycolytic pathway and adaptation to intranuclear parasitism within Enterocytozoonidae microsporidia.</title>
        <authorList>
            <person name="Wiredu Boakye D."/>
            <person name="Jaroenlak P."/>
            <person name="Prachumwat A."/>
            <person name="Williams T.A."/>
            <person name="Bateman K.S."/>
            <person name="Itsathitphaisarn O."/>
            <person name="Sritunyalucksana K."/>
            <person name="Paszkiewicz K.H."/>
            <person name="Moore K.A."/>
            <person name="Stentiford G.D."/>
            <person name="Williams B.A."/>
        </authorList>
    </citation>
    <scope>NUCLEOTIDE SEQUENCE [LARGE SCALE GENOMIC DNA]</scope>
    <source>
        <strain evidence="3">canceri</strain>
    </source>
</reference>
<dbReference type="Proteomes" id="UP000192501">
    <property type="component" value="Unassembled WGS sequence"/>
</dbReference>
<sequence length="70" mass="7808">MRIAPVKINNLKPFLVDLNSKQNAMNTFKISKKNIKRNNVTKLSLTYTAIFLTIVGTLSASILLSMNKAI</sequence>
<organism evidence="2 3">
    <name type="scientific">Hepatospora eriocheir</name>
    <dbReference type="NCBI Taxonomy" id="1081669"/>
    <lineage>
        <taxon>Eukaryota</taxon>
        <taxon>Fungi</taxon>
        <taxon>Fungi incertae sedis</taxon>
        <taxon>Microsporidia</taxon>
        <taxon>Hepatosporidae</taxon>
        <taxon>Hepatospora</taxon>
    </lineage>
</organism>
<dbReference type="EMBL" id="LTAI01000198">
    <property type="protein sequence ID" value="ORD99428.1"/>
    <property type="molecule type" value="Genomic_DNA"/>
</dbReference>
<evidence type="ECO:0000256" key="1">
    <source>
        <dbReference type="SAM" id="Phobius"/>
    </source>
</evidence>
<gene>
    <name evidence="2" type="ORF">A0H76_887</name>
</gene>
<keyword evidence="1" id="KW-0472">Membrane</keyword>
<evidence type="ECO:0000313" key="3">
    <source>
        <dbReference type="Proteomes" id="UP000192501"/>
    </source>
</evidence>
<name>A0A1X0QI28_9MICR</name>
<feature type="transmembrane region" description="Helical" evidence="1">
    <location>
        <begin position="45"/>
        <end position="64"/>
    </location>
</feature>
<comment type="caution">
    <text evidence="2">The sequence shown here is derived from an EMBL/GenBank/DDBJ whole genome shotgun (WGS) entry which is preliminary data.</text>
</comment>
<protein>
    <submittedName>
        <fullName evidence="2">Uncharacterized protein</fullName>
    </submittedName>
</protein>